<dbReference type="EMBL" id="JAGIZB010000012">
    <property type="protein sequence ID" value="MBP0445871.1"/>
    <property type="molecule type" value="Genomic_DNA"/>
</dbReference>
<dbReference type="PANTHER" id="PTHR42928:SF5">
    <property type="entry name" value="BLR1237 PROTEIN"/>
    <property type="match status" value="1"/>
</dbReference>
<dbReference type="CDD" id="cd07012">
    <property type="entry name" value="PBP2_Bug_TTT"/>
    <property type="match status" value="1"/>
</dbReference>
<feature type="signal peptide" evidence="2">
    <location>
        <begin position="1"/>
        <end position="20"/>
    </location>
</feature>
<evidence type="ECO:0000256" key="1">
    <source>
        <dbReference type="ARBA" id="ARBA00006987"/>
    </source>
</evidence>
<evidence type="ECO:0000313" key="4">
    <source>
        <dbReference type="Proteomes" id="UP000681594"/>
    </source>
</evidence>
<accession>A0ABS4AG72</accession>
<dbReference type="PIRSF" id="PIRSF017082">
    <property type="entry name" value="YflP"/>
    <property type="match status" value="1"/>
</dbReference>
<keyword evidence="2" id="KW-0732">Signal</keyword>
<dbReference type="InterPro" id="IPR005064">
    <property type="entry name" value="BUG"/>
</dbReference>
<gene>
    <name evidence="3" type="ORF">J8J14_13930</name>
</gene>
<comment type="caution">
    <text evidence="3">The sequence shown here is derived from an EMBL/GenBank/DDBJ whole genome shotgun (WGS) entry which is preliminary data.</text>
</comment>
<keyword evidence="4" id="KW-1185">Reference proteome</keyword>
<evidence type="ECO:0000313" key="3">
    <source>
        <dbReference type="EMBL" id="MBP0445871.1"/>
    </source>
</evidence>
<organism evidence="3 4">
    <name type="scientific">Pararoseomonas baculiformis</name>
    <dbReference type="NCBI Taxonomy" id="2820812"/>
    <lineage>
        <taxon>Bacteria</taxon>
        <taxon>Pseudomonadati</taxon>
        <taxon>Pseudomonadota</taxon>
        <taxon>Alphaproteobacteria</taxon>
        <taxon>Acetobacterales</taxon>
        <taxon>Acetobacteraceae</taxon>
        <taxon>Pararoseomonas</taxon>
    </lineage>
</organism>
<dbReference type="RefSeq" id="WP_209380135.1">
    <property type="nucleotide sequence ID" value="NZ_JAGIZB010000012.1"/>
</dbReference>
<comment type="similarity">
    <text evidence="1">Belongs to the UPF0065 (bug) family.</text>
</comment>
<dbReference type="Gene3D" id="3.40.190.150">
    <property type="entry name" value="Bordetella uptake gene, domain 1"/>
    <property type="match status" value="1"/>
</dbReference>
<reference evidence="3 4" key="1">
    <citation type="submission" date="2021-03" db="EMBL/GenBank/DDBJ databases">
        <authorList>
            <person name="So Y."/>
        </authorList>
    </citation>
    <scope>NUCLEOTIDE SEQUENCE [LARGE SCALE GENOMIC DNA]</scope>
    <source>
        <strain evidence="3 4">SSH11</strain>
    </source>
</reference>
<dbReference type="Pfam" id="PF03401">
    <property type="entry name" value="TctC"/>
    <property type="match status" value="1"/>
</dbReference>
<protein>
    <submittedName>
        <fullName evidence="3">Tripartite tricarboxylate transporter substrate binding protein</fullName>
    </submittedName>
</protein>
<sequence length="320" mass="33164">MTTRRNLLLTALAAPSIARAQGTAHFPNRPIRIILPYGPGGQSDTVARLIAPHMGAVLGQSVVVENRTGAGGSIGAGIVAAAPADGHTLLFDAPSFLIVPFAVKNLPFDYEKHFTPLGMAVSQPYILGVTASFPAQDIASFVAHGRTGKTIGFGTPGVGSIGHLAGAMLGSRAGILMEHVAYRGGADAARDLAAGNLEAAIITPNSLDAIVQSGRARALGQTSERPSPLLPGIPTIASAGFPGFDLTSWNAAFARSGTPEPILDALERAFRAAVDNREVQDAFRRMGGEPGTESRAAFGERLARERAVVRNIVESTGIAF</sequence>
<dbReference type="SUPFAM" id="SSF53850">
    <property type="entry name" value="Periplasmic binding protein-like II"/>
    <property type="match status" value="1"/>
</dbReference>
<dbReference type="Gene3D" id="3.40.190.10">
    <property type="entry name" value="Periplasmic binding protein-like II"/>
    <property type="match status" value="1"/>
</dbReference>
<dbReference type="InterPro" id="IPR042100">
    <property type="entry name" value="Bug_dom1"/>
</dbReference>
<evidence type="ECO:0000256" key="2">
    <source>
        <dbReference type="SAM" id="SignalP"/>
    </source>
</evidence>
<name>A0ABS4AG72_9PROT</name>
<dbReference type="PANTHER" id="PTHR42928">
    <property type="entry name" value="TRICARBOXYLATE-BINDING PROTEIN"/>
    <property type="match status" value="1"/>
</dbReference>
<proteinExistence type="inferred from homology"/>
<feature type="chain" id="PRO_5046193830" evidence="2">
    <location>
        <begin position="21"/>
        <end position="320"/>
    </location>
</feature>
<dbReference type="Proteomes" id="UP000681594">
    <property type="component" value="Unassembled WGS sequence"/>
</dbReference>